<feature type="region of interest" description="Disordered" evidence="1">
    <location>
        <begin position="154"/>
        <end position="177"/>
    </location>
</feature>
<feature type="region of interest" description="Disordered" evidence="1">
    <location>
        <begin position="110"/>
        <end position="134"/>
    </location>
</feature>
<dbReference type="AlphaFoldDB" id="A0A9P6AKA8"/>
<reference evidence="2" key="1">
    <citation type="journal article" date="2020" name="Nat. Commun.">
        <title>Large-scale genome sequencing of mycorrhizal fungi provides insights into the early evolution of symbiotic traits.</title>
        <authorList>
            <person name="Miyauchi S."/>
            <person name="Kiss E."/>
            <person name="Kuo A."/>
            <person name="Drula E."/>
            <person name="Kohler A."/>
            <person name="Sanchez-Garcia M."/>
            <person name="Morin E."/>
            <person name="Andreopoulos B."/>
            <person name="Barry K.W."/>
            <person name="Bonito G."/>
            <person name="Buee M."/>
            <person name="Carver A."/>
            <person name="Chen C."/>
            <person name="Cichocki N."/>
            <person name="Clum A."/>
            <person name="Culley D."/>
            <person name="Crous P.W."/>
            <person name="Fauchery L."/>
            <person name="Girlanda M."/>
            <person name="Hayes R.D."/>
            <person name="Keri Z."/>
            <person name="LaButti K."/>
            <person name="Lipzen A."/>
            <person name="Lombard V."/>
            <person name="Magnuson J."/>
            <person name="Maillard F."/>
            <person name="Murat C."/>
            <person name="Nolan M."/>
            <person name="Ohm R.A."/>
            <person name="Pangilinan J."/>
            <person name="Pereira M.F."/>
            <person name="Perotto S."/>
            <person name="Peter M."/>
            <person name="Pfister S."/>
            <person name="Riley R."/>
            <person name="Sitrit Y."/>
            <person name="Stielow J.B."/>
            <person name="Szollosi G."/>
            <person name="Zifcakova L."/>
            <person name="Stursova M."/>
            <person name="Spatafora J.W."/>
            <person name="Tedersoo L."/>
            <person name="Vaario L.M."/>
            <person name="Yamada A."/>
            <person name="Yan M."/>
            <person name="Wang P."/>
            <person name="Xu J."/>
            <person name="Bruns T."/>
            <person name="Baldrian P."/>
            <person name="Vilgalys R."/>
            <person name="Dunand C."/>
            <person name="Henrissat B."/>
            <person name="Grigoriev I.V."/>
            <person name="Hibbett D."/>
            <person name="Nagy L.G."/>
            <person name="Martin F.M."/>
        </authorList>
    </citation>
    <scope>NUCLEOTIDE SEQUENCE</scope>
    <source>
        <strain evidence="2">UP504</strain>
    </source>
</reference>
<evidence type="ECO:0000256" key="1">
    <source>
        <dbReference type="SAM" id="MobiDB-lite"/>
    </source>
</evidence>
<accession>A0A9P6AKA8</accession>
<dbReference type="EMBL" id="MU129096">
    <property type="protein sequence ID" value="KAF9506865.1"/>
    <property type="molecule type" value="Genomic_DNA"/>
</dbReference>
<proteinExistence type="predicted"/>
<dbReference type="Proteomes" id="UP000886523">
    <property type="component" value="Unassembled WGS sequence"/>
</dbReference>
<evidence type="ECO:0000313" key="2">
    <source>
        <dbReference type="EMBL" id="KAF9506865.1"/>
    </source>
</evidence>
<gene>
    <name evidence="2" type="ORF">BS47DRAFT_1399099</name>
</gene>
<evidence type="ECO:0000313" key="3">
    <source>
        <dbReference type="Proteomes" id="UP000886523"/>
    </source>
</evidence>
<sequence length="234" mass="25641">MPEDAQTHGFDMFLHICSTILDHDTPKELIVNFNQTQVVYSPGMQSTWGNHGAKQAFELCRFSYDALKFNLSYALLTSSAACKALADLCRNNLQQYLKILSVSKEAKVDSAADNKTQEELAYNPDQDPGGPDGCDTLVNVVVAEVMAGNILLDEPTGDLEANGQNDGDDPAIKGNIIPTPQAQSIQSGWICIPNQCYVGWWNHEQDQGEDEHNLNVDDGESEYDESDANANANI</sequence>
<dbReference type="OrthoDB" id="3341102at2759"/>
<feature type="region of interest" description="Disordered" evidence="1">
    <location>
        <begin position="208"/>
        <end position="234"/>
    </location>
</feature>
<keyword evidence="3" id="KW-1185">Reference proteome</keyword>
<organism evidence="2 3">
    <name type="scientific">Hydnum rufescens UP504</name>
    <dbReference type="NCBI Taxonomy" id="1448309"/>
    <lineage>
        <taxon>Eukaryota</taxon>
        <taxon>Fungi</taxon>
        <taxon>Dikarya</taxon>
        <taxon>Basidiomycota</taxon>
        <taxon>Agaricomycotina</taxon>
        <taxon>Agaricomycetes</taxon>
        <taxon>Cantharellales</taxon>
        <taxon>Hydnaceae</taxon>
        <taxon>Hydnum</taxon>
    </lineage>
</organism>
<name>A0A9P6AKA8_9AGAM</name>
<comment type="caution">
    <text evidence="2">The sequence shown here is derived from an EMBL/GenBank/DDBJ whole genome shotgun (WGS) entry which is preliminary data.</text>
</comment>
<protein>
    <submittedName>
        <fullName evidence="2">Uncharacterized protein</fullName>
    </submittedName>
</protein>
<feature type="compositionally biased region" description="Acidic residues" evidence="1">
    <location>
        <begin position="217"/>
        <end position="227"/>
    </location>
</feature>